<keyword evidence="5" id="KW-1185">Reference proteome</keyword>
<dbReference type="PANTHER" id="PTHR43479">
    <property type="entry name" value="ACREF/ENVCD OPERON REPRESSOR-RELATED"/>
    <property type="match status" value="1"/>
</dbReference>
<sequence>MTVKTKDRIVQASLELFNLHGERSVTTNHIAAHIKISPGNLYYHYRNKSDIIARIFDQYEAAVDELFTLPDNRAITLYDRALITERLLDLIWKYRFMHRDLVGMLANDAELKARYQTFATQGIASTEQVYIRMCESGFMDIPEDQLKPLALNIWILVTSWTTYLRTALGVTEDRQTREQLNQVIYQMFCLEMPYLTPYTKEETRAQMQAFHLNTD</sequence>
<keyword evidence="1 2" id="KW-0238">DNA-binding</keyword>
<proteinExistence type="predicted"/>
<dbReference type="EMBL" id="MTSD02000008">
    <property type="protein sequence ID" value="OOV86185.1"/>
    <property type="molecule type" value="Genomic_DNA"/>
</dbReference>
<evidence type="ECO:0000256" key="1">
    <source>
        <dbReference type="ARBA" id="ARBA00023125"/>
    </source>
</evidence>
<dbReference type="PANTHER" id="PTHR43479:SF12">
    <property type="entry name" value="TRANSCRIPTIONAL REGULATORY PROTEIN"/>
    <property type="match status" value="1"/>
</dbReference>
<name>A0A1T1H8Q1_OCELI</name>
<comment type="caution">
    <text evidence="4">The sequence shown here is derived from an EMBL/GenBank/DDBJ whole genome shotgun (WGS) entry which is preliminary data.</text>
</comment>
<dbReference type="Pfam" id="PF00440">
    <property type="entry name" value="TetR_N"/>
    <property type="match status" value="1"/>
</dbReference>
<dbReference type="InterPro" id="IPR050624">
    <property type="entry name" value="HTH-type_Tx_Regulator"/>
</dbReference>
<reference evidence="4" key="1">
    <citation type="submission" date="2017-02" db="EMBL/GenBank/DDBJ databases">
        <title>Draft Genome Sequence of the Salt Water Bacterium Oceanospirillum linum ATCC 11336.</title>
        <authorList>
            <person name="Trachtenberg A.M."/>
            <person name="Carney J.G."/>
            <person name="Linnane J.D."/>
            <person name="Rheaume B.A."/>
            <person name="Pitts N.L."/>
            <person name="Mykles D.L."/>
            <person name="Maclea K.S."/>
        </authorList>
    </citation>
    <scope>NUCLEOTIDE SEQUENCE [LARGE SCALE GENOMIC DNA]</scope>
    <source>
        <strain evidence="4">ATCC 11336</strain>
    </source>
</reference>
<evidence type="ECO:0000313" key="5">
    <source>
        <dbReference type="Proteomes" id="UP000190064"/>
    </source>
</evidence>
<dbReference type="InterPro" id="IPR025722">
    <property type="entry name" value="TetR"/>
</dbReference>
<accession>A0A1T1H8Q1</accession>
<dbReference type="GO" id="GO:0003677">
    <property type="term" value="F:DNA binding"/>
    <property type="evidence" value="ECO:0007669"/>
    <property type="project" value="UniProtKB-UniRule"/>
</dbReference>
<dbReference type="InterPro" id="IPR009057">
    <property type="entry name" value="Homeodomain-like_sf"/>
</dbReference>
<dbReference type="PROSITE" id="PS50977">
    <property type="entry name" value="HTH_TETR_2"/>
    <property type="match status" value="1"/>
</dbReference>
<feature type="domain" description="HTH tetR-type" evidence="3">
    <location>
        <begin position="3"/>
        <end position="63"/>
    </location>
</feature>
<organism evidence="4 5">
    <name type="scientific">Oceanospirillum linum</name>
    <dbReference type="NCBI Taxonomy" id="966"/>
    <lineage>
        <taxon>Bacteria</taxon>
        <taxon>Pseudomonadati</taxon>
        <taxon>Pseudomonadota</taxon>
        <taxon>Gammaproteobacteria</taxon>
        <taxon>Oceanospirillales</taxon>
        <taxon>Oceanospirillaceae</taxon>
        <taxon>Oceanospirillum</taxon>
    </lineage>
</organism>
<dbReference type="InterPro" id="IPR001647">
    <property type="entry name" value="HTH_TetR"/>
</dbReference>
<dbReference type="STRING" id="966.BTA35_0214495"/>
<evidence type="ECO:0000313" key="4">
    <source>
        <dbReference type="EMBL" id="OOV86185.1"/>
    </source>
</evidence>
<evidence type="ECO:0000256" key="2">
    <source>
        <dbReference type="PROSITE-ProRule" id="PRU00335"/>
    </source>
</evidence>
<evidence type="ECO:0000259" key="3">
    <source>
        <dbReference type="PROSITE" id="PS50977"/>
    </source>
</evidence>
<protein>
    <recommendedName>
        <fullName evidence="3">HTH tetR-type domain-containing protein</fullName>
    </recommendedName>
</protein>
<gene>
    <name evidence="4" type="ORF">BTA35_0214495</name>
</gene>
<dbReference type="Proteomes" id="UP000190064">
    <property type="component" value="Unassembled WGS sequence"/>
</dbReference>
<dbReference type="Gene3D" id="1.10.357.10">
    <property type="entry name" value="Tetracycline Repressor, domain 2"/>
    <property type="match status" value="1"/>
</dbReference>
<dbReference type="Pfam" id="PF13972">
    <property type="entry name" value="TetR"/>
    <property type="match status" value="1"/>
</dbReference>
<dbReference type="AlphaFoldDB" id="A0A1T1H8Q1"/>
<dbReference type="PRINTS" id="PR00455">
    <property type="entry name" value="HTHTETR"/>
</dbReference>
<dbReference type="SUPFAM" id="SSF46689">
    <property type="entry name" value="Homeodomain-like"/>
    <property type="match status" value="1"/>
</dbReference>
<feature type="DNA-binding region" description="H-T-H motif" evidence="2">
    <location>
        <begin position="26"/>
        <end position="45"/>
    </location>
</feature>